<dbReference type="InterPro" id="IPR000536">
    <property type="entry name" value="Nucl_hrmn_rcpt_lig-bd"/>
</dbReference>
<dbReference type="InterPro" id="IPR001628">
    <property type="entry name" value="Znf_hrmn_rcpt"/>
</dbReference>
<dbReference type="InterPro" id="IPR001723">
    <property type="entry name" value="Nuclear_hrmn_rcpt"/>
</dbReference>
<dbReference type="GO" id="GO:0005634">
    <property type="term" value="C:nucleus"/>
    <property type="evidence" value="ECO:0007669"/>
    <property type="project" value="UniProtKB-SubCell"/>
</dbReference>
<evidence type="ECO:0000313" key="14">
    <source>
        <dbReference type="Proteomes" id="UP001152562"/>
    </source>
</evidence>
<dbReference type="PROSITE" id="PS51030">
    <property type="entry name" value="NUCLEAR_REC_DBD_2"/>
    <property type="match status" value="1"/>
</dbReference>
<keyword evidence="4 10" id="KW-0862">Zinc</keyword>
<evidence type="ECO:0000259" key="11">
    <source>
        <dbReference type="PROSITE" id="PS51030"/>
    </source>
</evidence>
<dbReference type="SMART" id="SM00399">
    <property type="entry name" value="ZnF_C4"/>
    <property type="match status" value="1"/>
</dbReference>
<keyword evidence="8 10" id="KW-0675">Receptor</keyword>
<dbReference type="PRINTS" id="PR00047">
    <property type="entry name" value="STROIDFINGER"/>
</dbReference>
<keyword evidence="14" id="KW-1185">Reference proteome</keyword>
<dbReference type="SUPFAM" id="SSF57716">
    <property type="entry name" value="Glucocorticoid receptor-like (DNA-binding domain)"/>
    <property type="match status" value="1"/>
</dbReference>
<keyword evidence="3 10" id="KW-0863">Zinc-finger</keyword>
<comment type="caution">
    <text evidence="13">The sequence shown here is derived from an EMBL/GenBank/DDBJ whole genome shotgun (WGS) entry which is preliminary data.</text>
</comment>
<dbReference type="CDD" id="cd07165">
    <property type="entry name" value="NR_DBD_DmE78_like"/>
    <property type="match status" value="1"/>
</dbReference>
<evidence type="ECO:0000259" key="12">
    <source>
        <dbReference type="PROSITE" id="PS51843"/>
    </source>
</evidence>
<accession>A0A9P0TVW9</accession>
<keyword evidence="7 10" id="KW-0804">Transcription</keyword>
<dbReference type="PANTHER" id="PTHR45805:SF10">
    <property type="entry name" value="ECDYSONE-INDUCED PROTEIN 78C"/>
    <property type="match status" value="1"/>
</dbReference>
<feature type="domain" description="Nuclear receptor" evidence="11">
    <location>
        <begin position="46"/>
        <end position="121"/>
    </location>
</feature>
<keyword evidence="2 10" id="KW-0479">Metal-binding</keyword>
<evidence type="ECO:0000256" key="7">
    <source>
        <dbReference type="ARBA" id="ARBA00023163"/>
    </source>
</evidence>
<evidence type="ECO:0000256" key="1">
    <source>
        <dbReference type="ARBA" id="ARBA00004123"/>
    </source>
</evidence>
<dbReference type="Proteomes" id="UP001152562">
    <property type="component" value="Unassembled WGS sequence"/>
</dbReference>
<dbReference type="GO" id="GO:0008270">
    <property type="term" value="F:zinc ion binding"/>
    <property type="evidence" value="ECO:0007669"/>
    <property type="project" value="UniProtKB-KW"/>
</dbReference>
<dbReference type="InterPro" id="IPR035500">
    <property type="entry name" value="NHR-like_dom_sf"/>
</dbReference>
<evidence type="ECO:0000256" key="4">
    <source>
        <dbReference type="ARBA" id="ARBA00022833"/>
    </source>
</evidence>
<evidence type="ECO:0000256" key="9">
    <source>
        <dbReference type="ARBA" id="ARBA00023242"/>
    </source>
</evidence>
<evidence type="ECO:0000256" key="10">
    <source>
        <dbReference type="RuleBase" id="RU004334"/>
    </source>
</evidence>
<dbReference type="SUPFAM" id="SSF48508">
    <property type="entry name" value="Nuclear receptor ligand-binding domain"/>
    <property type="match status" value="1"/>
</dbReference>
<dbReference type="Gene3D" id="3.30.50.10">
    <property type="entry name" value="Erythroid Transcription Factor GATA-1, subunit A"/>
    <property type="match status" value="1"/>
</dbReference>
<evidence type="ECO:0000313" key="13">
    <source>
        <dbReference type="EMBL" id="CAH4039006.1"/>
    </source>
</evidence>
<proteinExistence type="inferred from homology"/>
<dbReference type="GO" id="GO:0043565">
    <property type="term" value="F:sequence-specific DNA binding"/>
    <property type="evidence" value="ECO:0007669"/>
    <property type="project" value="InterPro"/>
</dbReference>
<evidence type="ECO:0000256" key="6">
    <source>
        <dbReference type="ARBA" id="ARBA00023125"/>
    </source>
</evidence>
<dbReference type="InterPro" id="IPR013088">
    <property type="entry name" value="Znf_NHR/GATA"/>
</dbReference>
<dbReference type="Pfam" id="PF00105">
    <property type="entry name" value="zf-C4"/>
    <property type="match status" value="1"/>
</dbReference>
<dbReference type="PRINTS" id="PR00398">
    <property type="entry name" value="STRDHORMONER"/>
</dbReference>
<dbReference type="GO" id="GO:0003700">
    <property type="term" value="F:DNA-binding transcription factor activity"/>
    <property type="evidence" value="ECO:0007669"/>
    <property type="project" value="InterPro"/>
</dbReference>
<name>A0A9P0TVW9_PIEBR</name>
<feature type="domain" description="NR LBD" evidence="12">
    <location>
        <begin position="256"/>
        <end position="477"/>
    </location>
</feature>
<dbReference type="FunFam" id="3.30.50.10:FF:000044">
    <property type="entry name" value="retinoic acid receptor beta isoform X4"/>
    <property type="match status" value="1"/>
</dbReference>
<dbReference type="PROSITE" id="PS51843">
    <property type="entry name" value="NR_LBD"/>
    <property type="match status" value="1"/>
</dbReference>
<dbReference type="PROSITE" id="PS00031">
    <property type="entry name" value="NUCLEAR_REC_DBD_1"/>
    <property type="match status" value="1"/>
</dbReference>
<dbReference type="PANTHER" id="PTHR45805">
    <property type="entry name" value="NUCLEAR HORMONE RECEPTOR HR3-RELATED"/>
    <property type="match status" value="1"/>
</dbReference>
<comment type="subcellular location">
    <subcellularLocation>
        <location evidence="1 10">Nucleus</location>
    </subcellularLocation>
</comment>
<protein>
    <recommendedName>
        <fullName evidence="15">Ecdysone-induced protein 78C</fullName>
    </recommendedName>
</protein>
<dbReference type="Gene3D" id="1.10.565.10">
    <property type="entry name" value="Retinoid X Receptor"/>
    <property type="match status" value="1"/>
</dbReference>
<keyword evidence="5 10" id="KW-0805">Transcription regulation</keyword>
<evidence type="ECO:0000256" key="3">
    <source>
        <dbReference type="ARBA" id="ARBA00022771"/>
    </source>
</evidence>
<organism evidence="13 14">
    <name type="scientific">Pieris brassicae</name>
    <name type="common">White butterfly</name>
    <name type="synonym">Large white butterfly</name>
    <dbReference type="NCBI Taxonomy" id="7116"/>
    <lineage>
        <taxon>Eukaryota</taxon>
        <taxon>Metazoa</taxon>
        <taxon>Ecdysozoa</taxon>
        <taxon>Arthropoda</taxon>
        <taxon>Hexapoda</taxon>
        <taxon>Insecta</taxon>
        <taxon>Pterygota</taxon>
        <taxon>Neoptera</taxon>
        <taxon>Endopterygota</taxon>
        <taxon>Lepidoptera</taxon>
        <taxon>Glossata</taxon>
        <taxon>Ditrysia</taxon>
        <taxon>Papilionoidea</taxon>
        <taxon>Pieridae</taxon>
        <taxon>Pierinae</taxon>
        <taxon>Pieris</taxon>
    </lineage>
</organism>
<dbReference type="SMART" id="SM00430">
    <property type="entry name" value="HOLI"/>
    <property type="match status" value="1"/>
</dbReference>
<evidence type="ECO:0000256" key="5">
    <source>
        <dbReference type="ARBA" id="ARBA00023015"/>
    </source>
</evidence>
<keyword evidence="6 10" id="KW-0238">DNA-binding</keyword>
<evidence type="ECO:0000256" key="8">
    <source>
        <dbReference type="ARBA" id="ARBA00023170"/>
    </source>
</evidence>
<dbReference type="Pfam" id="PF00104">
    <property type="entry name" value="Hormone_recep"/>
    <property type="match status" value="1"/>
</dbReference>
<sequence length="492" mass="53723">MSGSMVVEATSTIDEDLYAFKEEPESSSISLEVQAEGAGAGSGKAAPPCKVCGDKASGYHYGVTSCEGCKGFFRRSIQKQIEYRCLRDGKCLVIRLNRNRCQYCRFKKCLAVGMSRDSVRYGRIPKRRDVTTPESMADLAKNLANTEPAPSAAAQPEPEQDPDAMEASKDLAKMVIMAHRNLNSYTEDFRRSLQLQTFIMKVDDNREGQAGSSGINASTSNASAANVENAASAANAANADNVTNTASTGNSAVASSSAEPAAKLESAADEGSAAAVSRLETLTVLWSNVAYRMTPAVQQVVEFAKRLPGFHILPQDDQLILIKLGFFEVWLTRATRISNPTAIVFDDGTSLSHRQLESMYDTSFATGILSYVRAVINLEMTDDEVAIFTACLLVSPERNGLSDRDLVESLLRSVNEAFMYVMTENGTANVANRLESFHALAQEVRVLGDRHHNLLSWCRGNWRRLDLPALFSEIFDIPKNEEEYVPDHAGPA</sequence>
<gene>
    <name evidence="13" type="ORF">PIBRA_LOCUS14476</name>
</gene>
<evidence type="ECO:0000256" key="2">
    <source>
        <dbReference type="ARBA" id="ARBA00022723"/>
    </source>
</evidence>
<comment type="similarity">
    <text evidence="10">Belongs to the nuclear hormone receptor family.</text>
</comment>
<dbReference type="EMBL" id="CALOZG010000087">
    <property type="protein sequence ID" value="CAH4039006.1"/>
    <property type="molecule type" value="Genomic_DNA"/>
</dbReference>
<evidence type="ECO:0008006" key="15">
    <source>
        <dbReference type="Google" id="ProtNLM"/>
    </source>
</evidence>
<dbReference type="AlphaFoldDB" id="A0A9P0TVW9"/>
<keyword evidence="9 10" id="KW-0539">Nucleus</keyword>
<reference evidence="13" key="1">
    <citation type="submission" date="2022-05" db="EMBL/GenBank/DDBJ databases">
        <authorList>
            <person name="Okamura Y."/>
        </authorList>
    </citation>
    <scope>NUCLEOTIDE SEQUENCE</scope>
</reference>